<dbReference type="AlphaFoldDB" id="A0A846MD70"/>
<name>A0A846MD70_9BACL</name>
<keyword evidence="2" id="KW-1185">Reference proteome</keyword>
<dbReference type="Proteomes" id="UP000532769">
    <property type="component" value="Unassembled WGS sequence"/>
</dbReference>
<accession>A0A846MD70</accession>
<dbReference type="RefSeq" id="WP_166908679.1">
    <property type="nucleotide sequence ID" value="NZ_JAASRS010000001.1"/>
</dbReference>
<evidence type="ECO:0000313" key="2">
    <source>
        <dbReference type="Proteomes" id="UP000532769"/>
    </source>
</evidence>
<reference evidence="1 2" key="1">
    <citation type="submission" date="2020-03" db="EMBL/GenBank/DDBJ databases">
        <title>Genomic Encyclopedia of Archaeal and Bacterial Type Strains, Phase II (KMG-II): from individual species to whole genera.</title>
        <authorList>
            <person name="Goeker M."/>
        </authorList>
    </citation>
    <scope>NUCLEOTIDE SEQUENCE [LARGE SCALE GENOMIC DNA]</scope>
    <source>
        <strain evidence="1 2">DSM 4749</strain>
    </source>
</reference>
<sequence>MTVKRERVEMRIPSPILREVEEYQKRNCISTRTAAFLELVRKALEQEKQKLSDLREEE</sequence>
<proteinExistence type="predicted"/>
<comment type="caution">
    <text evidence="1">The sequence shown here is derived from an EMBL/GenBank/DDBJ whole genome shotgun (WGS) entry which is preliminary data.</text>
</comment>
<gene>
    <name evidence="1" type="ORF">BDD39_000937</name>
</gene>
<dbReference type="EMBL" id="JAASRS010000001">
    <property type="protein sequence ID" value="NIK14427.1"/>
    <property type="molecule type" value="Genomic_DNA"/>
</dbReference>
<protein>
    <submittedName>
        <fullName evidence="1">Metal-responsive CopG/Arc/MetJ family transcriptional regulator</fullName>
    </submittedName>
</protein>
<organism evidence="1 2">
    <name type="scientific">Saccharococcus thermophilus</name>
    <dbReference type="NCBI Taxonomy" id="29396"/>
    <lineage>
        <taxon>Bacteria</taxon>
        <taxon>Bacillati</taxon>
        <taxon>Bacillota</taxon>
        <taxon>Bacilli</taxon>
        <taxon>Bacillales</taxon>
        <taxon>Anoxybacillaceae</taxon>
        <taxon>Saccharococcus</taxon>
    </lineage>
</organism>
<evidence type="ECO:0000313" key="1">
    <source>
        <dbReference type="EMBL" id="NIK14427.1"/>
    </source>
</evidence>